<dbReference type="SMART" id="SM00327">
    <property type="entry name" value="VWA"/>
    <property type="match status" value="2"/>
</dbReference>
<evidence type="ECO:0000256" key="1">
    <source>
        <dbReference type="ARBA" id="ARBA00023157"/>
    </source>
</evidence>
<dbReference type="InterPro" id="IPR001304">
    <property type="entry name" value="C-type_lectin-like"/>
</dbReference>
<accession>A0A8W8N3J9</accession>
<feature type="domain" description="C-type lectin" evidence="2">
    <location>
        <begin position="30"/>
        <end position="149"/>
    </location>
</feature>
<dbReference type="SUPFAM" id="SSF56436">
    <property type="entry name" value="C-type lectin-like"/>
    <property type="match status" value="1"/>
</dbReference>
<feature type="domain" description="VWFA" evidence="3">
    <location>
        <begin position="195"/>
        <end position="370"/>
    </location>
</feature>
<protein>
    <submittedName>
        <fullName evidence="4">Uncharacterized protein</fullName>
    </submittedName>
</protein>
<dbReference type="PROSITE" id="PS00615">
    <property type="entry name" value="C_TYPE_LECTIN_1"/>
    <property type="match status" value="1"/>
</dbReference>
<dbReference type="InterPro" id="IPR036465">
    <property type="entry name" value="vWFA_dom_sf"/>
</dbReference>
<dbReference type="SMART" id="SM00034">
    <property type="entry name" value="CLECT"/>
    <property type="match status" value="1"/>
</dbReference>
<sequence length="559" mass="64128">MKIATQLFIFYILICFNGLPVTYLRKISSGNGKVYVFEDNPVTWSMADTSCKNAGGTLAMIHSYDEHLFIKSVLDNFPMNIQKYKIGGRKDNNGHWVWNDGRPVHHKYWAPDEPNNAGQKENCLEYFLKGPGYLWNDRTCTDIGGYICQFDACIYEHPQCTNDGKCVRRRLIEDCICSLEQRNQFRCNMDCSLIHLLFAMDTSLSLDNYTEKLVDYTSRSIERLLLKGAGFRIAFLSYNYESTEHLRLGQYQTVETIKEALQNISIESTISPTFTGKALKRGIQILSDSDTYKFIVLMSDGLSTDRKDAIVEAKLFTMSPYHIIICIGVGARVDHLELIQIASRDDSGIYGPLVFPSSTQDSINMITKLTMRKDCANCNILYASDVIIMQDNTVSKNIFQYSINVATEISKRYLHTQKDVRLGRLSFDQSEFSYYSQDVGFLSLIQMISHAINSSMDIDILLSQARSQFLFTPSRRNKVVVLISEGHWSNVSRVRSEVQELGRQNVTVMIVAISENYDFTHMYEVIQDPFYVFLINDIERWSLIDIIVSQTFKMHCDYL</sequence>
<reference evidence="4" key="1">
    <citation type="submission" date="2022-08" db="UniProtKB">
        <authorList>
            <consortium name="EnsemblMetazoa"/>
        </authorList>
    </citation>
    <scope>IDENTIFICATION</scope>
    <source>
        <strain evidence="4">05x7-T-G4-1.051#20</strain>
    </source>
</reference>
<dbReference type="AlphaFoldDB" id="A0A8W8N3J9"/>
<dbReference type="PROSITE" id="PS50041">
    <property type="entry name" value="C_TYPE_LECTIN_2"/>
    <property type="match status" value="1"/>
</dbReference>
<proteinExistence type="predicted"/>
<keyword evidence="1" id="KW-1015">Disulfide bond</keyword>
<dbReference type="OMA" id="ANCNILY"/>
<dbReference type="InterPro" id="IPR050111">
    <property type="entry name" value="C-type_lectin/snaclec_domain"/>
</dbReference>
<dbReference type="Gene3D" id="3.10.100.10">
    <property type="entry name" value="Mannose-Binding Protein A, subunit A"/>
    <property type="match status" value="1"/>
</dbReference>
<feature type="domain" description="VWFA" evidence="3">
    <location>
        <begin position="385"/>
        <end position="551"/>
    </location>
</feature>
<dbReference type="Pfam" id="PF00092">
    <property type="entry name" value="VWA"/>
    <property type="match status" value="2"/>
</dbReference>
<dbReference type="OrthoDB" id="6146674at2759"/>
<keyword evidence="5" id="KW-1185">Reference proteome</keyword>
<dbReference type="SUPFAM" id="SSF53300">
    <property type="entry name" value="vWA-like"/>
    <property type="match status" value="2"/>
</dbReference>
<dbReference type="InterPro" id="IPR016187">
    <property type="entry name" value="CTDL_fold"/>
</dbReference>
<dbReference type="InterPro" id="IPR016186">
    <property type="entry name" value="C-type_lectin-like/link_sf"/>
</dbReference>
<dbReference type="Proteomes" id="UP000005408">
    <property type="component" value="Unassembled WGS sequence"/>
</dbReference>
<evidence type="ECO:0000313" key="5">
    <source>
        <dbReference type="Proteomes" id="UP000005408"/>
    </source>
</evidence>
<dbReference type="PANTHER" id="PTHR22803">
    <property type="entry name" value="MANNOSE, PHOSPHOLIPASE, LECTIN RECEPTOR RELATED"/>
    <property type="match status" value="1"/>
</dbReference>
<dbReference type="PROSITE" id="PS50234">
    <property type="entry name" value="VWFA"/>
    <property type="match status" value="2"/>
</dbReference>
<dbReference type="Gene3D" id="3.40.50.410">
    <property type="entry name" value="von Willebrand factor, type A domain"/>
    <property type="match status" value="2"/>
</dbReference>
<organism evidence="4 5">
    <name type="scientific">Magallana gigas</name>
    <name type="common">Pacific oyster</name>
    <name type="synonym">Crassostrea gigas</name>
    <dbReference type="NCBI Taxonomy" id="29159"/>
    <lineage>
        <taxon>Eukaryota</taxon>
        <taxon>Metazoa</taxon>
        <taxon>Spiralia</taxon>
        <taxon>Lophotrochozoa</taxon>
        <taxon>Mollusca</taxon>
        <taxon>Bivalvia</taxon>
        <taxon>Autobranchia</taxon>
        <taxon>Pteriomorphia</taxon>
        <taxon>Ostreida</taxon>
        <taxon>Ostreoidea</taxon>
        <taxon>Ostreidae</taxon>
        <taxon>Magallana</taxon>
    </lineage>
</organism>
<dbReference type="InterPro" id="IPR002035">
    <property type="entry name" value="VWF_A"/>
</dbReference>
<evidence type="ECO:0000259" key="3">
    <source>
        <dbReference type="PROSITE" id="PS50234"/>
    </source>
</evidence>
<evidence type="ECO:0000313" key="4">
    <source>
        <dbReference type="EnsemblMetazoa" id="G4107.2:cds"/>
    </source>
</evidence>
<dbReference type="InterPro" id="IPR018378">
    <property type="entry name" value="C-type_lectin_CS"/>
</dbReference>
<dbReference type="Pfam" id="PF00059">
    <property type="entry name" value="Lectin_C"/>
    <property type="match status" value="1"/>
</dbReference>
<dbReference type="CDD" id="cd00037">
    <property type="entry name" value="CLECT"/>
    <property type="match status" value="1"/>
</dbReference>
<evidence type="ECO:0000259" key="2">
    <source>
        <dbReference type="PROSITE" id="PS50041"/>
    </source>
</evidence>
<dbReference type="CDD" id="cd01450">
    <property type="entry name" value="vWFA_subfamily_ECM"/>
    <property type="match status" value="1"/>
</dbReference>
<dbReference type="EnsemblMetazoa" id="G4107.2">
    <property type="protein sequence ID" value="G4107.2:cds"/>
    <property type="gene ID" value="G4107"/>
</dbReference>
<name>A0A8W8N3J9_MAGGI</name>